<organism evidence="1 2">
    <name type="scientific">Phyllobacterium trifolii</name>
    <dbReference type="NCBI Taxonomy" id="300193"/>
    <lineage>
        <taxon>Bacteria</taxon>
        <taxon>Pseudomonadati</taxon>
        <taxon>Pseudomonadota</taxon>
        <taxon>Alphaproteobacteria</taxon>
        <taxon>Hyphomicrobiales</taxon>
        <taxon>Phyllobacteriaceae</taxon>
        <taxon>Phyllobacterium</taxon>
    </lineage>
</organism>
<gene>
    <name evidence="1" type="ORF">FHS21_003630</name>
</gene>
<reference evidence="1 2" key="1">
    <citation type="submission" date="2020-08" db="EMBL/GenBank/DDBJ databases">
        <title>Genomic Encyclopedia of Type Strains, Phase III (KMG-III): the genomes of soil and plant-associated and newly described type strains.</title>
        <authorList>
            <person name="Whitman W."/>
        </authorList>
    </citation>
    <scope>NUCLEOTIDE SEQUENCE [LARGE SCALE GENOMIC DNA]</scope>
    <source>
        <strain evidence="1 2">CECT 7015</strain>
    </source>
</reference>
<evidence type="ECO:0000313" key="1">
    <source>
        <dbReference type="EMBL" id="MBB3147214.1"/>
    </source>
</evidence>
<dbReference type="EMBL" id="JACHXN010000011">
    <property type="protein sequence ID" value="MBB3147214.1"/>
    <property type="molecule type" value="Genomic_DNA"/>
</dbReference>
<proteinExistence type="predicted"/>
<protein>
    <submittedName>
        <fullName evidence="1">Uncharacterized protein</fullName>
    </submittedName>
</protein>
<comment type="caution">
    <text evidence="1">The sequence shown here is derived from an EMBL/GenBank/DDBJ whole genome shotgun (WGS) entry which is preliminary data.</text>
</comment>
<name>A0A839UB99_9HYPH</name>
<sequence>MKSLLASWPLWALLAAGFAALTAIFAKVGVDAAKEVWSCSTAGARSRRLVVSISAVDAEIAAAKYRRNYSWHRVMCAEGRSREEACPQKSSVTNGLASLRGGQ</sequence>
<evidence type="ECO:0000313" key="2">
    <source>
        <dbReference type="Proteomes" id="UP000554520"/>
    </source>
</evidence>
<dbReference type="Proteomes" id="UP000554520">
    <property type="component" value="Unassembled WGS sequence"/>
</dbReference>
<keyword evidence="2" id="KW-1185">Reference proteome</keyword>
<dbReference type="AlphaFoldDB" id="A0A839UB99"/>
<accession>A0A839UB99</accession>